<keyword evidence="2" id="KW-1185">Reference proteome</keyword>
<protein>
    <submittedName>
        <fullName evidence="1">Uncharacterized protein</fullName>
    </submittedName>
</protein>
<proteinExistence type="predicted"/>
<dbReference type="Proteomes" id="UP000636793">
    <property type="component" value="Unassembled WGS sequence"/>
</dbReference>
<organism evidence="1 2">
    <name type="scientific">Flexivirga endophytica</name>
    <dbReference type="NCBI Taxonomy" id="1849103"/>
    <lineage>
        <taxon>Bacteria</taxon>
        <taxon>Bacillati</taxon>
        <taxon>Actinomycetota</taxon>
        <taxon>Actinomycetes</taxon>
        <taxon>Micrococcales</taxon>
        <taxon>Dermacoccaceae</taxon>
        <taxon>Flexivirga</taxon>
    </lineage>
</organism>
<dbReference type="AlphaFoldDB" id="A0A916T120"/>
<evidence type="ECO:0000313" key="1">
    <source>
        <dbReference type="EMBL" id="GGB23633.1"/>
    </source>
</evidence>
<reference evidence="1" key="2">
    <citation type="submission" date="2020-09" db="EMBL/GenBank/DDBJ databases">
        <authorList>
            <person name="Sun Q."/>
            <person name="Zhou Y."/>
        </authorList>
    </citation>
    <scope>NUCLEOTIDE SEQUENCE</scope>
    <source>
        <strain evidence="1">CGMCC 1.15085</strain>
    </source>
</reference>
<gene>
    <name evidence="1" type="ORF">GCM10011492_11880</name>
</gene>
<name>A0A916T120_9MICO</name>
<accession>A0A916T120</accession>
<sequence>MAVFVYEITGPAAANGWQTSAPDEPIATAAEAWRLIARIVRRTEPELALSLRTRSMPGVLNHNGTRYTVIRIA</sequence>
<comment type="caution">
    <text evidence="1">The sequence shown here is derived from an EMBL/GenBank/DDBJ whole genome shotgun (WGS) entry which is preliminary data.</text>
</comment>
<reference evidence="1" key="1">
    <citation type="journal article" date="2014" name="Int. J. Syst. Evol. Microbiol.">
        <title>Complete genome sequence of Corynebacterium casei LMG S-19264T (=DSM 44701T), isolated from a smear-ripened cheese.</title>
        <authorList>
            <consortium name="US DOE Joint Genome Institute (JGI-PGF)"/>
            <person name="Walter F."/>
            <person name="Albersmeier A."/>
            <person name="Kalinowski J."/>
            <person name="Ruckert C."/>
        </authorList>
    </citation>
    <scope>NUCLEOTIDE SEQUENCE</scope>
    <source>
        <strain evidence="1">CGMCC 1.15085</strain>
    </source>
</reference>
<evidence type="ECO:0000313" key="2">
    <source>
        <dbReference type="Proteomes" id="UP000636793"/>
    </source>
</evidence>
<dbReference type="RefSeq" id="WP_188836073.1">
    <property type="nucleotide sequence ID" value="NZ_BMHI01000002.1"/>
</dbReference>
<dbReference type="EMBL" id="BMHI01000002">
    <property type="protein sequence ID" value="GGB23633.1"/>
    <property type="molecule type" value="Genomic_DNA"/>
</dbReference>